<feature type="region of interest" description="Disordered" evidence="1">
    <location>
        <begin position="1"/>
        <end position="35"/>
    </location>
</feature>
<dbReference type="PROSITE" id="PS50820">
    <property type="entry name" value="LCCL"/>
    <property type="match status" value="1"/>
</dbReference>
<accession>A0A0P1L0A1</accession>
<protein>
    <submittedName>
        <fullName evidence="4">LAQU0S09e01332g1_1</fullName>
    </submittedName>
</protein>
<dbReference type="PANTHER" id="PTHR31331:SF1">
    <property type="entry name" value="CYSTEINE RICH SECRETORY PROTEIN LCCL DOMAIN CONTAINING 2"/>
    <property type="match status" value="1"/>
</dbReference>
<dbReference type="PANTHER" id="PTHR31331">
    <property type="entry name" value="LCCL DOMAIN PROTEIN (AFU_ORTHOLOGUE AFUA_5G08630)"/>
    <property type="match status" value="1"/>
</dbReference>
<keyword evidence="2" id="KW-1133">Transmembrane helix</keyword>
<dbReference type="OrthoDB" id="441660at2759"/>
<organism evidence="4 5">
    <name type="scientific">Lachancea quebecensis</name>
    <dbReference type="NCBI Taxonomy" id="1654605"/>
    <lineage>
        <taxon>Eukaryota</taxon>
        <taxon>Fungi</taxon>
        <taxon>Dikarya</taxon>
        <taxon>Ascomycota</taxon>
        <taxon>Saccharomycotina</taxon>
        <taxon>Saccharomycetes</taxon>
        <taxon>Saccharomycetales</taxon>
        <taxon>Saccharomycetaceae</taxon>
        <taxon>Lachancea</taxon>
    </lineage>
</organism>
<feature type="transmembrane region" description="Helical" evidence="2">
    <location>
        <begin position="345"/>
        <end position="364"/>
    </location>
</feature>
<feature type="transmembrane region" description="Helical" evidence="2">
    <location>
        <begin position="480"/>
        <end position="500"/>
    </location>
</feature>
<dbReference type="InterPro" id="IPR051957">
    <property type="entry name" value="CRISP-LCCL_domain"/>
</dbReference>
<feature type="compositionally biased region" description="Basic and acidic residues" evidence="1">
    <location>
        <begin position="11"/>
        <end position="25"/>
    </location>
</feature>
<feature type="domain" description="LCCL" evidence="3">
    <location>
        <begin position="238"/>
        <end position="282"/>
    </location>
</feature>
<dbReference type="Proteomes" id="UP000236544">
    <property type="component" value="Unassembled WGS sequence"/>
</dbReference>
<dbReference type="EMBL" id="LN890527">
    <property type="protein sequence ID" value="CUS23284.1"/>
    <property type="molecule type" value="Genomic_DNA"/>
</dbReference>
<dbReference type="Pfam" id="PF03815">
    <property type="entry name" value="LCCL"/>
    <property type="match status" value="1"/>
</dbReference>
<evidence type="ECO:0000256" key="2">
    <source>
        <dbReference type="SAM" id="Phobius"/>
    </source>
</evidence>
<feature type="transmembrane region" description="Helical" evidence="2">
    <location>
        <begin position="321"/>
        <end position="338"/>
    </location>
</feature>
<gene>
    <name evidence="4" type="ORF">LAQU0_S09e01332g</name>
</gene>
<proteinExistence type="predicted"/>
<feature type="transmembrane region" description="Helical" evidence="2">
    <location>
        <begin position="447"/>
        <end position="468"/>
    </location>
</feature>
<evidence type="ECO:0000259" key="3">
    <source>
        <dbReference type="PROSITE" id="PS50820"/>
    </source>
</evidence>
<keyword evidence="2" id="KW-0812">Transmembrane</keyword>
<dbReference type="AlphaFoldDB" id="A0A0P1L0A1"/>
<dbReference type="SUPFAM" id="SSF69848">
    <property type="entry name" value="LCCL domain"/>
    <property type="match status" value="1"/>
</dbReference>
<feature type="transmembrane region" description="Helical" evidence="2">
    <location>
        <begin position="407"/>
        <end position="427"/>
    </location>
</feature>
<feature type="transmembrane region" description="Helical" evidence="2">
    <location>
        <begin position="127"/>
        <end position="149"/>
    </location>
</feature>
<evidence type="ECO:0000313" key="4">
    <source>
        <dbReference type="EMBL" id="CUS23284.1"/>
    </source>
</evidence>
<dbReference type="InterPro" id="IPR004043">
    <property type="entry name" value="LCCL"/>
</dbReference>
<dbReference type="InterPro" id="IPR036609">
    <property type="entry name" value="LCCL_sf"/>
</dbReference>
<keyword evidence="2" id="KW-0472">Membrane</keyword>
<feature type="transmembrane region" description="Helical" evidence="2">
    <location>
        <begin position="376"/>
        <end position="395"/>
    </location>
</feature>
<keyword evidence="5" id="KW-1185">Reference proteome</keyword>
<dbReference type="Gene3D" id="2.170.130.20">
    <property type="entry name" value="LCCL-like domain"/>
    <property type="match status" value="1"/>
</dbReference>
<name>A0A0P1L0A1_9SACH</name>
<sequence>MDSQGIGLIDASKHIQQEDAREYPPRDQNLNSSGTAVDGSSADVYELHSMGVSDNQTHSKNSNEREGWMYLEKSNIFTRLLKRLWNGPRIAEDTRPTFPDRWEITRRIDSFPETVFRKRFPRLSVRLCILVVYCCLWSAIIFAFMHYYFGSPPTYYGNNGEKVPIKTLSCSSTLFWKGKNNKCGLGAAACKPFDKEEVYVRCPALCDRGGWTYSAINVGDRRVKHTGFDIGGGELYEGELLSYPYRADSFACGAAVHAGVVSPFVGGCARISMEGAQTSFESRKGRYGTDPSVKFDSFFPSSFSFRRLVEGYSSRCYDPRIPALIINILLSLPMFYLYEGIYGYWIITVVGYWTLVLFLDPPIIVDPYSPESAFELLSVGFQRLLPLGFVLYVLWKCSVKRTLTDGSPLAKVLCWFPTFWLGVMNVITFDRLPVDRLTISDLKEQAGAMTAVGSIITLIFVCAVIQAYSLWKSGRFRKYLVIYCLFISALAILGTLPGLSLRIHHYILGILLVPGCATRGTSAYLFQGILIGLVLSGVSRWDFASIVETKVALLRGEAGGSWKPPIMHYNEEHPTQLSWRVENSTRQSFNVLDAYSLLINDVEQYVGKNTTIDLEKIIQNDDFLSEYVNSAVSTEGFVKLYLRVARASLDAPEKSHGDYTNAAVLEWPQGVYHEPLPGVS</sequence>
<reference evidence="5" key="1">
    <citation type="submission" date="2015-10" db="EMBL/GenBank/DDBJ databases">
        <authorList>
            <person name="Devillers H."/>
        </authorList>
    </citation>
    <scope>NUCLEOTIDE SEQUENCE [LARGE SCALE GENOMIC DNA]</scope>
</reference>
<evidence type="ECO:0000313" key="5">
    <source>
        <dbReference type="Proteomes" id="UP000236544"/>
    </source>
</evidence>
<evidence type="ECO:0000256" key="1">
    <source>
        <dbReference type="SAM" id="MobiDB-lite"/>
    </source>
</evidence>